<dbReference type="InterPro" id="IPR036188">
    <property type="entry name" value="FAD/NAD-bd_sf"/>
</dbReference>
<evidence type="ECO:0000313" key="6">
    <source>
        <dbReference type="Proteomes" id="UP000285301"/>
    </source>
</evidence>
<reference evidence="5 6" key="1">
    <citation type="journal article" date="2018" name="Gigascience">
        <title>Genomes of trombidid mites reveal novel predicted allergens and laterally-transferred genes associated with secondary metabolism.</title>
        <authorList>
            <person name="Dong X."/>
            <person name="Chaisiri K."/>
            <person name="Xia D."/>
            <person name="Armstrong S.D."/>
            <person name="Fang Y."/>
            <person name="Donnelly M.J."/>
            <person name="Kadowaki T."/>
            <person name="McGarry J.W."/>
            <person name="Darby A.C."/>
            <person name="Makepeace B.L."/>
        </authorList>
    </citation>
    <scope>NUCLEOTIDE SEQUENCE [LARGE SCALE GENOMIC DNA]</scope>
    <source>
        <strain evidence="5">UoL-WK</strain>
    </source>
</reference>
<dbReference type="PANTHER" id="PTHR11552">
    <property type="entry name" value="GLUCOSE-METHANOL-CHOLINE GMC OXIDOREDUCTASE"/>
    <property type="match status" value="1"/>
</dbReference>
<dbReference type="STRING" id="1965070.A0A3S3QPF7"/>
<sequence>MLRREGLLILWPAFIPLLSLFYSRKSDNLQIVTRDTWEKEYDYIIVGAGSAGAVVASRLSEIPSVKVLLLEAGGSENIISDIPIAYQSLQQTPMDWSYLTEPQEAACFGLRERRSRWPRGRVLGGSSVINANIYARGNRIDYDNWVKNGAIGWSWEEVFPYFLKSEDNTDPKIAYNGYHGIGGYLTISTSPWLTPLGVLWPAAGAFLNYKTLDVNGPIQT</sequence>
<name>A0A3S3QPF7_9ACAR</name>
<proteinExistence type="inferred from homology"/>
<feature type="domain" description="Glucose-methanol-choline oxidoreductase N-terminal" evidence="4">
    <location>
        <begin position="120"/>
        <end position="143"/>
    </location>
</feature>
<evidence type="ECO:0000256" key="2">
    <source>
        <dbReference type="RuleBase" id="RU003968"/>
    </source>
</evidence>
<comment type="caution">
    <text evidence="5">The sequence shown here is derived from an EMBL/GenBank/DDBJ whole genome shotgun (WGS) entry which is preliminary data.</text>
</comment>
<feature type="non-terminal residue" evidence="5">
    <location>
        <position position="220"/>
    </location>
</feature>
<keyword evidence="3" id="KW-0732">Signal</keyword>
<evidence type="ECO:0000256" key="3">
    <source>
        <dbReference type="SAM" id="SignalP"/>
    </source>
</evidence>
<dbReference type="Pfam" id="PF00732">
    <property type="entry name" value="GMC_oxred_N"/>
    <property type="match status" value="1"/>
</dbReference>
<dbReference type="Proteomes" id="UP000285301">
    <property type="component" value="Unassembled WGS sequence"/>
</dbReference>
<dbReference type="GO" id="GO:0016614">
    <property type="term" value="F:oxidoreductase activity, acting on CH-OH group of donors"/>
    <property type="evidence" value="ECO:0007669"/>
    <property type="project" value="InterPro"/>
</dbReference>
<accession>A0A3S3QPF7</accession>
<dbReference type="Gene3D" id="3.50.50.60">
    <property type="entry name" value="FAD/NAD(P)-binding domain"/>
    <property type="match status" value="1"/>
</dbReference>
<keyword evidence="2" id="KW-0285">Flavoprotein</keyword>
<feature type="chain" id="PRO_5018656951" evidence="3">
    <location>
        <begin position="21"/>
        <end position="220"/>
    </location>
</feature>
<evidence type="ECO:0000256" key="1">
    <source>
        <dbReference type="ARBA" id="ARBA00010790"/>
    </source>
</evidence>
<evidence type="ECO:0000259" key="4">
    <source>
        <dbReference type="PROSITE" id="PS00623"/>
    </source>
</evidence>
<gene>
    <name evidence="5" type="ORF">B4U79_09338</name>
</gene>
<evidence type="ECO:0000313" key="5">
    <source>
        <dbReference type="EMBL" id="RWS11944.1"/>
    </source>
</evidence>
<keyword evidence="6" id="KW-1185">Reference proteome</keyword>
<protein>
    <submittedName>
        <fullName evidence="5">Glucose dehydrogenase (Acceptor)-like protein 3</fullName>
    </submittedName>
</protein>
<organism evidence="5 6">
    <name type="scientific">Dinothrombium tinctorium</name>
    <dbReference type="NCBI Taxonomy" id="1965070"/>
    <lineage>
        <taxon>Eukaryota</taxon>
        <taxon>Metazoa</taxon>
        <taxon>Ecdysozoa</taxon>
        <taxon>Arthropoda</taxon>
        <taxon>Chelicerata</taxon>
        <taxon>Arachnida</taxon>
        <taxon>Acari</taxon>
        <taxon>Acariformes</taxon>
        <taxon>Trombidiformes</taxon>
        <taxon>Prostigmata</taxon>
        <taxon>Anystina</taxon>
        <taxon>Parasitengona</taxon>
        <taxon>Trombidioidea</taxon>
        <taxon>Trombidiidae</taxon>
        <taxon>Dinothrombium</taxon>
    </lineage>
</organism>
<feature type="signal peptide" evidence="3">
    <location>
        <begin position="1"/>
        <end position="20"/>
    </location>
</feature>
<comment type="similarity">
    <text evidence="1 2">Belongs to the GMC oxidoreductase family.</text>
</comment>
<keyword evidence="2" id="KW-0274">FAD</keyword>
<dbReference type="PROSITE" id="PS00623">
    <property type="entry name" value="GMC_OXRED_1"/>
    <property type="match status" value="1"/>
</dbReference>
<dbReference type="OrthoDB" id="6511838at2759"/>
<dbReference type="InterPro" id="IPR000172">
    <property type="entry name" value="GMC_OxRdtase_N"/>
</dbReference>
<dbReference type="InterPro" id="IPR012132">
    <property type="entry name" value="GMC_OxRdtase"/>
</dbReference>
<dbReference type="Gene3D" id="3.30.560.10">
    <property type="entry name" value="Glucose Oxidase, domain 3"/>
    <property type="match status" value="1"/>
</dbReference>
<dbReference type="SUPFAM" id="SSF51905">
    <property type="entry name" value="FAD/NAD(P)-binding domain"/>
    <property type="match status" value="1"/>
</dbReference>
<dbReference type="EMBL" id="NCKU01001512">
    <property type="protein sequence ID" value="RWS11944.1"/>
    <property type="molecule type" value="Genomic_DNA"/>
</dbReference>
<dbReference type="GO" id="GO:0050660">
    <property type="term" value="F:flavin adenine dinucleotide binding"/>
    <property type="evidence" value="ECO:0007669"/>
    <property type="project" value="InterPro"/>
</dbReference>
<dbReference type="AlphaFoldDB" id="A0A3S3QPF7"/>
<dbReference type="PANTHER" id="PTHR11552:SF227">
    <property type="entry name" value="GLUCOSE DEHYDROGENASE [FAD, QUINONE]-LIKE PROTEIN"/>
    <property type="match status" value="1"/>
</dbReference>